<protein>
    <submittedName>
        <fullName evidence="7">WD40 repeat-like protein</fullName>
    </submittedName>
</protein>
<gene>
    <name evidence="7" type="ORF">L228DRAFT_32714</name>
</gene>
<sequence>MAAGSLTSNHVNYLVWRYLQESGHGEAAVKLQRDWNLDPQSLSFAPYIKTHALVSLVQKGLQYHDIEQSIDQYGKSVSPSQATLFFGPERETTFNEPNGDVNEETELSSTSPTQRKPSRDITSTRVIPSNSTQTSAKRNRKTNGIPGNGDAMEIDRDGSWNIEIEQPSMPPKRDPSVTDSPVPAPSSVSQAEDLGQIPPPTPVPIITKGNSVGMQSYKVTELGPGTSLLAFGSNNMVLYSAWNPTDPTALITAGEGICSLWNAPTAVGAAPKRIDLGDQGTTSLVTAIAWHPTGASLAIGIRDFSRPWHSQILIWSSDGALLHILPAARDPLFALRWNSGASLLLGISSNESTSHIMVWDPSTGATIEMLEMAQPVLDASWINSTDFVVCGHETLQIYRVAGNIILLRAYETRQRWEKVRYDPHCSTIAASAESEPWLALIAAEKDTLQTHLAHDETITALEFQPLTNPSAYPAGSPRLLATSSVDGSIRLWDARRPFQIVHLLTLGHDLPAMTLSFSPDGFLLAAAGYSRVLIWHAEDGGVPKANWSGSCVGWTNGANDEGDGQSSLDHSLSWDANGGRLAYGLGHQVAIINFRK</sequence>
<keyword evidence="3" id="KW-0677">Repeat</keyword>
<proteinExistence type="predicted"/>
<reference evidence="7 8" key="1">
    <citation type="journal article" date="2016" name="Fungal Biol.">
        <title>The genome of Xylona heveae provides a window into fungal endophytism.</title>
        <authorList>
            <person name="Gazis R."/>
            <person name="Kuo A."/>
            <person name="Riley R."/>
            <person name="LaButti K."/>
            <person name="Lipzen A."/>
            <person name="Lin J."/>
            <person name="Amirebrahimi M."/>
            <person name="Hesse C.N."/>
            <person name="Spatafora J.W."/>
            <person name="Henrissat B."/>
            <person name="Hainaut M."/>
            <person name="Grigoriev I.V."/>
            <person name="Hibbett D.S."/>
        </authorList>
    </citation>
    <scope>NUCLEOTIDE SEQUENCE [LARGE SCALE GENOMIC DNA]</scope>
    <source>
        <strain evidence="7 8">TC161</strain>
    </source>
</reference>
<feature type="repeat" description="WD" evidence="5">
    <location>
        <begin position="478"/>
        <end position="493"/>
    </location>
</feature>
<name>A0A165A570_XYLHT</name>
<dbReference type="InterPro" id="IPR015943">
    <property type="entry name" value="WD40/YVTN_repeat-like_dom_sf"/>
</dbReference>
<dbReference type="Pfam" id="PF00400">
    <property type="entry name" value="WD40"/>
    <property type="match status" value="2"/>
</dbReference>
<dbReference type="AlphaFoldDB" id="A0A165A570"/>
<dbReference type="InterPro" id="IPR036322">
    <property type="entry name" value="WD40_repeat_dom_sf"/>
</dbReference>
<feature type="compositionally biased region" description="Polar residues" evidence="6">
    <location>
        <begin position="107"/>
        <end position="136"/>
    </location>
</feature>
<evidence type="ECO:0000256" key="4">
    <source>
        <dbReference type="ARBA" id="ARBA00023242"/>
    </source>
</evidence>
<dbReference type="OrthoDB" id="1367865at2759"/>
<dbReference type="PANTHER" id="PTHR22846">
    <property type="entry name" value="WD40 REPEAT PROTEIN"/>
    <property type="match status" value="1"/>
</dbReference>
<dbReference type="PANTHER" id="PTHR22846:SF2">
    <property type="entry name" value="F-BOX-LIKE_WD REPEAT-CONTAINING PROTEIN EBI"/>
    <property type="match status" value="1"/>
</dbReference>
<keyword evidence="4" id="KW-0539">Nucleus</keyword>
<evidence type="ECO:0000313" key="7">
    <source>
        <dbReference type="EMBL" id="KZF19964.1"/>
    </source>
</evidence>
<feature type="compositionally biased region" description="Low complexity" evidence="6">
    <location>
        <begin position="177"/>
        <end position="189"/>
    </location>
</feature>
<feature type="region of interest" description="Disordered" evidence="6">
    <location>
        <begin position="87"/>
        <end position="199"/>
    </location>
</feature>
<evidence type="ECO:0000256" key="2">
    <source>
        <dbReference type="ARBA" id="ARBA00022574"/>
    </source>
</evidence>
<dbReference type="InterPro" id="IPR045183">
    <property type="entry name" value="Ebi-like"/>
</dbReference>
<dbReference type="Gene3D" id="1.20.960.30">
    <property type="match status" value="1"/>
</dbReference>
<keyword evidence="8" id="KW-1185">Reference proteome</keyword>
<dbReference type="STRING" id="1328760.A0A165A570"/>
<evidence type="ECO:0000256" key="1">
    <source>
        <dbReference type="ARBA" id="ARBA00004123"/>
    </source>
</evidence>
<keyword evidence="2 5" id="KW-0853">WD repeat</keyword>
<dbReference type="SMART" id="SM00320">
    <property type="entry name" value="WD40"/>
    <property type="match status" value="5"/>
</dbReference>
<dbReference type="InParanoid" id="A0A165A570"/>
<evidence type="ECO:0000256" key="3">
    <source>
        <dbReference type="ARBA" id="ARBA00022737"/>
    </source>
</evidence>
<dbReference type="OMA" id="VNFLIWR"/>
<evidence type="ECO:0000256" key="6">
    <source>
        <dbReference type="SAM" id="MobiDB-lite"/>
    </source>
</evidence>
<dbReference type="Proteomes" id="UP000076632">
    <property type="component" value="Unassembled WGS sequence"/>
</dbReference>
<dbReference type="FunCoup" id="A0A165A570">
    <property type="interactions" value="574"/>
</dbReference>
<accession>A0A165A570</accession>
<dbReference type="PROSITE" id="PS50896">
    <property type="entry name" value="LISH"/>
    <property type="match status" value="1"/>
</dbReference>
<dbReference type="RefSeq" id="XP_018185519.1">
    <property type="nucleotide sequence ID" value="XM_018336480.1"/>
</dbReference>
<dbReference type="PROSITE" id="PS50082">
    <property type="entry name" value="WD_REPEATS_2"/>
    <property type="match status" value="1"/>
</dbReference>
<dbReference type="InterPro" id="IPR006594">
    <property type="entry name" value="LisH"/>
</dbReference>
<dbReference type="GO" id="GO:0006357">
    <property type="term" value="P:regulation of transcription by RNA polymerase II"/>
    <property type="evidence" value="ECO:0007669"/>
    <property type="project" value="TreeGrafter"/>
</dbReference>
<dbReference type="InterPro" id="IPR001680">
    <property type="entry name" value="WD40_rpt"/>
</dbReference>
<dbReference type="GO" id="GO:0034967">
    <property type="term" value="C:Set3 complex"/>
    <property type="evidence" value="ECO:0007669"/>
    <property type="project" value="TreeGrafter"/>
</dbReference>
<organism evidence="7 8">
    <name type="scientific">Xylona heveae (strain CBS 132557 / TC161)</name>
    <dbReference type="NCBI Taxonomy" id="1328760"/>
    <lineage>
        <taxon>Eukaryota</taxon>
        <taxon>Fungi</taxon>
        <taxon>Dikarya</taxon>
        <taxon>Ascomycota</taxon>
        <taxon>Pezizomycotina</taxon>
        <taxon>Xylonomycetes</taxon>
        <taxon>Xylonales</taxon>
        <taxon>Xylonaceae</taxon>
        <taxon>Xylona</taxon>
    </lineage>
</organism>
<dbReference type="GO" id="GO:0003714">
    <property type="term" value="F:transcription corepressor activity"/>
    <property type="evidence" value="ECO:0007669"/>
    <property type="project" value="InterPro"/>
</dbReference>
<evidence type="ECO:0000313" key="8">
    <source>
        <dbReference type="Proteomes" id="UP000076632"/>
    </source>
</evidence>
<dbReference type="EMBL" id="KV407464">
    <property type="protein sequence ID" value="KZF19964.1"/>
    <property type="molecule type" value="Genomic_DNA"/>
</dbReference>
<dbReference type="Gene3D" id="2.130.10.10">
    <property type="entry name" value="YVTN repeat-like/Quinoprotein amine dehydrogenase"/>
    <property type="match status" value="1"/>
</dbReference>
<dbReference type="SUPFAM" id="SSF50978">
    <property type="entry name" value="WD40 repeat-like"/>
    <property type="match status" value="1"/>
</dbReference>
<evidence type="ECO:0000256" key="5">
    <source>
        <dbReference type="PROSITE-ProRule" id="PRU00221"/>
    </source>
</evidence>
<dbReference type="GeneID" id="28901617"/>
<comment type="subcellular location">
    <subcellularLocation>
        <location evidence="1">Nucleus</location>
    </subcellularLocation>
</comment>
<dbReference type="Pfam" id="PF08513">
    <property type="entry name" value="LisH"/>
    <property type="match status" value="1"/>
</dbReference>